<comment type="caution">
    <text evidence="2">The sequence shown here is derived from an EMBL/GenBank/DDBJ whole genome shotgun (WGS) entry which is preliminary data.</text>
</comment>
<dbReference type="RefSeq" id="WP_377529162.1">
    <property type="nucleotide sequence ID" value="NZ_JBHTLD010000148.1"/>
</dbReference>
<dbReference type="PANTHER" id="PTHR36842:SF1">
    <property type="entry name" value="PROTEIN TOLB"/>
    <property type="match status" value="1"/>
</dbReference>
<dbReference type="EMBL" id="JBHTLD010000148">
    <property type="protein sequence ID" value="MFD1187508.1"/>
    <property type="molecule type" value="Genomic_DNA"/>
</dbReference>
<sequence length="1069" mass="120410">MRFYTRLFTLLIFCLLTVSAGQAQPNRDAFGKSRIQYKKFDWKLYSTQNFNVYFSQGGQDKAQSAAIYAEKELKRITSLIGYYPYSKVTLILYNSPSDLLQSNIGLNNDQYQTGGETLFLKNKVELAFGGTQTEFKRELSYRLTDLLMNDMMYGGSLKEALQSSYLLRLPDWFISGAAAYTAEGWGIGMDNYMRDMLMAQDRPRPEKVFLKNPELTGQSIWNYVAERYGYTAIQNILNLTRITRDVEIGITSSLNIPYKRFLQDWYNYYIQINTSNSNPLVQLPDGAKLIKKNKESHFYGKPVLNPNGTLLAYVKNDNGIYKIFVKEVRSKKEYVVWRAGYKNLDQRVDYSVPVLAWRSNGELGFIEARRGLMTLRQINARNRYSFIPFYENLTTPAVTLDEFAHVNAMDYSEDGQTIVVSAVRNGQSDLFLLRANGRLQKQLTNDVFDDIDPVFLTNNAGIAFSSNRWADGTARTAAPDFNSVGNNYDIFLLNQQGPDNDIRQLTSSIASEVKPRPTPDGNLVYLSEESGIRSVYRYDLSAGTSTPVTNFVQSIEQYDYAPEANVLAIAASDEGSSFVYLLPDYQPTALTDLPQTSRQIILETRARTTEAAATAAANRRKLLEQEKQATETRQEGEININNYEFDAGSQAQQQSKRNAPTVQRATAGGRPIDLVGPLDYDLRFSVQEIITSVDADPLLGFGIVAGVEMSDLFENHQIRGTAFMRTDFETNNFFAEYMNLTNRVDIGVQFERGRLVGSFSNAPGSVVSFTKSELTPVLKYPLSHSTSLHLKPKFVSNRLTYSSPDLLAIPDSVESFWGGNAELVYDNSVITGVNQREGTRFKVGFLSLRGFEGAESNFNKFYADFRHYLKIHRQIILATHVGYGAFFGNSTKKFLIGGMDNWLLADEDEEAELNDVQINSPTDLFYLEYVTPLRGFNYNVRSGNRYLLANAELRIPIVQYLYNGPIGSGFFRNLQLTAFADAGSAYNGGNPFTGNNSVNTRTVGGRSTPRNTEAFDITVINYRNPFLVGYGFGARTTLLGVYGKLDVAWGEEEENRVGPKFYVTIGYDF</sequence>
<dbReference type="InterPro" id="IPR011042">
    <property type="entry name" value="6-blade_b-propeller_TolB-like"/>
</dbReference>
<evidence type="ECO:0008006" key="4">
    <source>
        <dbReference type="Google" id="ProtNLM"/>
    </source>
</evidence>
<reference evidence="3" key="1">
    <citation type="journal article" date="2019" name="Int. J. Syst. Evol. Microbiol.">
        <title>The Global Catalogue of Microorganisms (GCM) 10K type strain sequencing project: providing services to taxonomists for standard genome sequencing and annotation.</title>
        <authorList>
            <consortium name="The Broad Institute Genomics Platform"/>
            <consortium name="The Broad Institute Genome Sequencing Center for Infectious Disease"/>
            <person name="Wu L."/>
            <person name="Ma J."/>
        </authorList>
    </citation>
    <scope>NUCLEOTIDE SEQUENCE [LARGE SCALE GENOMIC DNA]</scope>
    <source>
        <strain evidence="3">JCM 31319</strain>
    </source>
</reference>
<evidence type="ECO:0000313" key="3">
    <source>
        <dbReference type="Proteomes" id="UP001597094"/>
    </source>
</evidence>
<evidence type="ECO:0000256" key="1">
    <source>
        <dbReference type="SAM" id="SignalP"/>
    </source>
</evidence>
<proteinExistence type="predicted"/>
<feature type="chain" id="PRO_5046558253" description="WD40 repeat protein" evidence="1">
    <location>
        <begin position="24"/>
        <end position="1069"/>
    </location>
</feature>
<dbReference type="PANTHER" id="PTHR36842">
    <property type="entry name" value="PROTEIN TOLB HOMOLOG"/>
    <property type="match status" value="1"/>
</dbReference>
<dbReference type="Proteomes" id="UP001597094">
    <property type="component" value="Unassembled WGS sequence"/>
</dbReference>
<keyword evidence="3" id="KW-1185">Reference proteome</keyword>
<evidence type="ECO:0000313" key="2">
    <source>
        <dbReference type="EMBL" id="MFD1187508.1"/>
    </source>
</evidence>
<dbReference type="Gene3D" id="2.40.160.50">
    <property type="entry name" value="membrane protein fhac: a member of the omp85/tpsb transporter family"/>
    <property type="match status" value="1"/>
</dbReference>
<name>A0ABW3SSI5_9BACT</name>
<dbReference type="SUPFAM" id="SSF69304">
    <property type="entry name" value="Tricorn protease N-terminal domain"/>
    <property type="match status" value="1"/>
</dbReference>
<gene>
    <name evidence="2" type="ORF">ACFQ2O_14920</name>
</gene>
<organism evidence="2 3">
    <name type="scientific">Pontibacter rugosus</name>
    <dbReference type="NCBI Taxonomy" id="1745966"/>
    <lineage>
        <taxon>Bacteria</taxon>
        <taxon>Pseudomonadati</taxon>
        <taxon>Bacteroidota</taxon>
        <taxon>Cytophagia</taxon>
        <taxon>Cytophagales</taxon>
        <taxon>Hymenobacteraceae</taxon>
        <taxon>Pontibacter</taxon>
    </lineage>
</organism>
<accession>A0ABW3SSI5</accession>
<protein>
    <recommendedName>
        <fullName evidence="4">WD40 repeat protein</fullName>
    </recommendedName>
</protein>
<dbReference type="Gene3D" id="2.120.10.30">
    <property type="entry name" value="TolB, C-terminal domain"/>
    <property type="match status" value="2"/>
</dbReference>
<feature type="signal peptide" evidence="1">
    <location>
        <begin position="1"/>
        <end position="23"/>
    </location>
</feature>
<keyword evidence="1" id="KW-0732">Signal</keyword>